<protein>
    <recommendedName>
        <fullName evidence="2">Stage 0 sporulation protein A homolog</fullName>
    </recommendedName>
</protein>
<dbReference type="InterPro" id="IPR020449">
    <property type="entry name" value="Tscrpt_reg_AraC-type_HTH"/>
</dbReference>
<dbReference type="SUPFAM" id="SSF52172">
    <property type="entry name" value="CheY-like"/>
    <property type="match status" value="1"/>
</dbReference>
<dbReference type="InterPro" id="IPR051552">
    <property type="entry name" value="HptR"/>
</dbReference>
<organism evidence="13 14">
    <name type="scientific">Kineothrix alysoides</name>
    <dbReference type="NCBI Taxonomy" id="1469948"/>
    <lineage>
        <taxon>Bacteria</taxon>
        <taxon>Bacillati</taxon>
        <taxon>Bacillota</taxon>
        <taxon>Clostridia</taxon>
        <taxon>Lachnospirales</taxon>
        <taxon>Lachnospiraceae</taxon>
        <taxon>Kineothrix</taxon>
    </lineage>
</organism>
<dbReference type="InterPro" id="IPR011006">
    <property type="entry name" value="CheY-like_superfamily"/>
</dbReference>
<evidence type="ECO:0000256" key="5">
    <source>
        <dbReference type="ARBA" id="ARBA00023012"/>
    </source>
</evidence>
<name>A0A4R1QYD3_9FIRM</name>
<evidence type="ECO:0000256" key="10">
    <source>
        <dbReference type="PROSITE-ProRule" id="PRU00169"/>
    </source>
</evidence>
<gene>
    <name evidence="13" type="ORF">EDD76_10952</name>
</gene>
<dbReference type="InterPro" id="IPR018060">
    <property type="entry name" value="HTH_AraC"/>
</dbReference>
<keyword evidence="4 10" id="KW-0597">Phosphoprotein</keyword>
<dbReference type="GO" id="GO:0003700">
    <property type="term" value="F:DNA-binding transcription factor activity"/>
    <property type="evidence" value="ECO:0007669"/>
    <property type="project" value="InterPro"/>
</dbReference>
<evidence type="ECO:0000313" key="14">
    <source>
        <dbReference type="Proteomes" id="UP000295718"/>
    </source>
</evidence>
<dbReference type="AlphaFoldDB" id="A0A4R1QYD3"/>
<dbReference type="Gene3D" id="3.40.50.2300">
    <property type="match status" value="1"/>
</dbReference>
<dbReference type="PANTHER" id="PTHR42713:SF3">
    <property type="entry name" value="TRANSCRIPTIONAL REGULATORY PROTEIN HPTR"/>
    <property type="match status" value="1"/>
</dbReference>
<dbReference type="Pfam" id="PF12833">
    <property type="entry name" value="HTH_18"/>
    <property type="match status" value="1"/>
</dbReference>
<dbReference type="SMART" id="SM00342">
    <property type="entry name" value="HTH_ARAC"/>
    <property type="match status" value="1"/>
</dbReference>
<dbReference type="PANTHER" id="PTHR42713">
    <property type="entry name" value="HISTIDINE KINASE-RELATED"/>
    <property type="match status" value="1"/>
</dbReference>
<dbReference type="PROSITE" id="PS50110">
    <property type="entry name" value="RESPONSE_REGULATORY"/>
    <property type="match status" value="1"/>
</dbReference>
<proteinExistence type="predicted"/>
<dbReference type="SMART" id="SM00448">
    <property type="entry name" value="REC"/>
    <property type="match status" value="1"/>
</dbReference>
<keyword evidence="6" id="KW-0805">Transcription regulation</keyword>
<dbReference type="RefSeq" id="WP_031391806.1">
    <property type="nucleotide sequence ID" value="NZ_JPNB01000002.1"/>
</dbReference>
<feature type="domain" description="Response regulatory" evidence="12">
    <location>
        <begin position="3"/>
        <end position="121"/>
    </location>
</feature>
<feature type="modified residue" description="4-aspartylphosphate" evidence="10">
    <location>
        <position position="55"/>
    </location>
</feature>
<keyword evidence="14" id="KW-1185">Reference proteome</keyword>
<evidence type="ECO:0000256" key="4">
    <source>
        <dbReference type="ARBA" id="ARBA00022553"/>
    </source>
</evidence>
<evidence type="ECO:0000256" key="3">
    <source>
        <dbReference type="ARBA" id="ARBA00022490"/>
    </source>
</evidence>
<dbReference type="PROSITE" id="PS00041">
    <property type="entry name" value="HTH_ARAC_FAMILY_1"/>
    <property type="match status" value="1"/>
</dbReference>
<dbReference type="EMBL" id="SLUO01000009">
    <property type="protein sequence ID" value="TCL57190.1"/>
    <property type="molecule type" value="Genomic_DNA"/>
</dbReference>
<dbReference type="InterPro" id="IPR009057">
    <property type="entry name" value="Homeodomain-like_sf"/>
</dbReference>
<evidence type="ECO:0000256" key="2">
    <source>
        <dbReference type="ARBA" id="ARBA00018672"/>
    </source>
</evidence>
<evidence type="ECO:0000259" key="12">
    <source>
        <dbReference type="PROSITE" id="PS50110"/>
    </source>
</evidence>
<dbReference type="GO" id="GO:0043565">
    <property type="term" value="F:sequence-specific DNA binding"/>
    <property type="evidence" value="ECO:0007669"/>
    <property type="project" value="InterPro"/>
</dbReference>
<comment type="subcellular location">
    <subcellularLocation>
        <location evidence="1">Cytoplasm</location>
    </subcellularLocation>
</comment>
<feature type="domain" description="HTH araC/xylS-type" evidence="11">
    <location>
        <begin position="432"/>
        <end position="530"/>
    </location>
</feature>
<reference evidence="13 14" key="1">
    <citation type="submission" date="2019-03" db="EMBL/GenBank/DDBJ databases">
        <title>Genomic Encyclopedia of Type Strains, Phase IV (KMG-IV): sequencing the most valuable type-strain genomes for metagenomic binning, comparative biology and taxonomic classification.</title>
        <authorList>
            <person name="Goeker M."/>
        </authorList>
    </citation>
    <scope>NUCLEOTIDE SEQUENCE [LARGE SCALE GENOMIC DNA]</scope>
    <source>
        <strain evidence="13 14">DSM 100556</strain>
    </source>
</reference>
<dbReference type="SUPFAM" id="SSF46689">
    <property type="entry name" value="Homeodomain-like"/>
    <property type="match status" value="2"/>
</dbReference>
<evidence type="ECO:0000256" key="1">
    <source>
        <dbReference type="ARBA" id="ARBA00004496"/>
    </source>
</evidence>
<dbReference type="Pfam" id="PF00072">
    <property type="entry name" value="Response_reg"/>
    <property type="match status" value="1"/>
</dbReference>
<evidence type="ECO:0000313" key="13">
    <source>
        <dbReference type="EMBL" id="TCL57190.1"/>
    </source>
</evidence>
<dbReference type="PRINTS" id="PR00032">
    <property type="entry name" value="HTHARAC"/>
</dbReference>
<dbReference type="InterPro" id="IPR018062">
    <property type="entry name" value="HTH_AraC-typ_CS"/>
</dbReference>
<keyword evidence="5" id="KW-0902">Two-component regulatory system</keyword>
<evidence type="ECO:0000256" key="9">
    <source>
        <dbReference type="ARBA" id="ARBA00024867"/>
    </source>
</evidence>
<comment type="function">
    <text evidence="9">May play the central regulatory role in sporulation. It may be an element of the effector pathway responsible for the activation of sporulation genes in response to nutritional stress. Spo0A may act in concert with spo0H (a sigma factor) to control the expression of some genes that are critical to the sporulation process.</text>
</comment>
<evidence type="ECO:0000256" key="6">
    <source>
        <dbReference type="ARBA" id="ARBA00023015"/>
    </source>
</evidence>
<dbReference type="InterPro" id="IPR001789">
    <property type="entry name" value="Sig_transdc_resp-reg_receiver"/>
</dbReference>
<keyword evidence="7" id="KW-0238">DNA-binding</keyword>
<evidence type="ECO:0000259" key="11">
    <source>
        <dbReference type="PROSITE" id="PS01124"/>
    </source>
</evidence>
<evidence type="ECO:0000256" key="8">
    <source>
        <dbReference type="ARBA" id="ARBA00023163"/>
    </source>
</evidence>
<accession>A0A4R1QYD3</accession>
<dbReference type="CDD" id="cd17536">
    <property type="entry name" value="REC_YesN-like"/>
    <property type="match status" value="1"/>
</dbReference>
<dbReference type="GO" id="GO:0005737">
    <property type="term" value="C:cytoplasm"/>
    <property type="evidence" value="ECO:0007669"/>
    <property type="project" value="UniProtKB-SubCell"/>
</dbReference>
<dbReference type="STRING" id="1469948.GCA_000732725_03162"/>
<evidence type="ECO:0000256" key="7">
    <source>
        <dbReference type="ARBA" id="ARBA00023125"/>
    </source>
</evidence>
<dbReference type="OrthoDB" id="9794370at2"/>
<dbReference type="Proteomes" id="UP000295718">
    <property type="component" value="Unassembled WGS sequence"/>
</dbReference>
<sequence>MINLLIADDEPLVQAGIKSMLNWEDYDINIIGTATNGAIAYHMIKENSPEIVITDIKMPLMSGLELAKKCYEEGMTLPIFIILTSYEEFQFVKEALTYQVADYLVKLELTPEILGESLKRAIGKVSEMQKTISAANTSIGSIYLLKEQFYTRLILNLFESEHQFEIQYNNLNIDFNHEAFAASYIEIQSEKLSSMSSEKKLNLYTSSLQIVRELTAKYIPCHVLSLDTKHFAIIFFLDKDTEEFKEIIRSTIAQVSSMLYNYYSVTILASVGAVVKKPIQIASSFQDSKQVFSQLTPAQPLLFAEDAPYDKPLKNVFNMSLFKEDIRKAYAEFDGKALYAIFTSIMELFQNQPSHYVQALDAAGNILYLSLSLLSNGEQTVSEIFKNKSNGYRSLYELTNVEQILEWLTIFRDGLCESFATHNKDYKNHIVINVKKYISEHVEEKLTLNKVAEVFNISPNYLSVLFSKYNDLGFTDYINQSKVDAAKKMMADGDFKIYEISDILGFESAFYFSRVFKKVTGVSPRDYMSQII</sequence>
<dbReference type="PROSITE" id="PS01124">
    <property type="entry name" value="HTH_ARAC_FAMILY_2"/>
    <property type="match status" value="1"/>
</dbReference>
<comment type="caution">
    <text evidence="13">The sequence shown here is derived from an EMBL/GenBank/DDBJ whole genome shotgun (WGS) entry which is preliminary data.</text>
</comment>
<dbReference type="GO" id="GO:0000160">
    <property type="term" value="P:phosphorelay signal transduction system"/>
    <property type="evidence" value="ECO:0007669"/>
    <property type="project" value="UniProtKB-KW"/>
</dbReference>
<keyword evidence="8" id="KW-0804">Transcription</keyword>
<dbReference type="Gene3D" id="1.10.10.60">
    <property type="entry name" value="Homeodomain-like"/>
    <property type="match status" value="2"/>
</dbReference>
<keyword evidence="3" id="KW-0963">Cytoplasm</keyword>